<sequence>MAEFRQRGQVPEDMDKSIGTVLSYIHFAIPDVPVSGPPLRALARRRRRPPQPPPRRALRRIVSCLPVKDAARTAALSTRWRKVWRSTSLVLVDAEHLPVGMSDSDTCAAREDAHAVTSPPASWTSTRACS</sequence>
<evidence type="ECO:0000256" key="1">
    <source>
        <dbReference type="SAM" id="MobiDB-lite"/>
    </source>
</evidence>
<feature type="compositionally biased region" description="Polar residues" evidence="1">
    <location>
        <begin position="119"/>
        <end position="130"/>
    </location>
</feature>
<dbReference type="Proteomes" id="UP000007015">
    <property type="component" value="Chromosome 7"/>
</dbReference>
<feature type="region of interest" description="Disordered" evidence="1">
    <location>
        <begin position="111"/>
        <end position="130"/>
    </location>
</feature>
<name>A2YIH4_ORYSI</name>
<protein>
    <recommendedName>
        <fullName evidence="2">F-box domain-containing protein</fullName>
    </recommendedName>
</protein>
<reference evidence="3 4" key="1">
    <citation type="journal article" date="2005" name="PLoS Biol.">
        <title>The genomes of Oryza sativa: a history of duplications.</title>
        <authorList>
            <person name="Yu J."/>
            <person name="Wang J."/>
            <person name="Lin W."/>
            <person name="Li S."/>
            <person name="Li H."/>
            <person name="Zhou J."/>
            <person name="Ni P."/>
            <person name="Dong W."/>
            <person name="Hu S."/>
            <person name="Zeng C."/>
            <person name="Zhang J."/>
            <person name="Zhang Y."/>
            <person name="Li R."/>
            <person name="Xu Z."/>
            <person name="Li S."/>
            <person name="Li X."/>
            <person name="Zheng H."/>
            <person name="Cong L."/>
            <person name="Lin L."/>
            <person name="Yin J."/>
            <person name="Geng J."/>
            <person name="Li G."/>
            <person name="Shi J."/>
            <person name="Liu J."/>
            <person name="Lv H."/>
            <person name="Li J."/>
            <person name="Wang J."/>
            <person name="Deng Y."/>
            <person name="Ran L."/>
            <person name="Shi X."/>
            <person name="Wang X."/>
            <person name="Wu Q."/>
            <person name="Li C."/>
            <person name="Ren X."/>
            <person name="Wang J."/>
            <person name="Wang X."/>
            <person name="Li D."/>
            <person name="Liu D."/>
            <person name="Zhang X."/>
            <person name="Ji Z."/>
            <person name="Zhao W."/>
            <person name="Sun Y."/>
            <person name="Zhang Z."/>
            <person name="Bao J."/>
            <person name="Han Y."/>
            <person name="Dong L."/>
            <person name="Ji J."/>
            <person name="Chen P."/>
            <person name="Wu S."/>
            <person name="Liu J."/>
            <person name="Xiao Y."/>
            <person name="Bu D."/>
            <person name="Tan J."/>
            <person name="Yang L."/>
            <person name="Ye C."/>
            <person name="Zhang J."/>
            <person name="Xu J."/>
            <person name="Zhou Y."/>
            <person name="Yu Y."/>
            <person name="Zhang B."/>
            <person name="Zhuang S."/>
            <person name="Wei H."/>
            <person name="Liu B."/>
            <person name="Lei M."/>
            <person name="Yu H."/>
            <person name="Li Y."/>
            <person name="Xu H."/>
            <person name="Wei S."/>
            <person name="He X."/>
            <person name="Fang L."/>
            <person name="Zhang Z."/>
            <person name="Zhang Y."/>
            <person name="Huang X."/>
            <person name="Su Z."/>
            <person name="Tong W."/>
            <person name="Li J."/>
            <person name="Tong Z."/>
            <person name="Li S."/>
            <person name="Ye J."/>
            <person name="Wang L."/>
            <person name="Fang L."/>
            <person name="Lei T."/>
            <person name="Chen C."/>
            <person name="Chen H."/>
            <person name="Xu Z."/>
            <person name="Li H."/>
            <person name="Huang H."/>
            <person name="Zhang F."/>
            <person name="Xu H."/>
            <person name="Li N."/>
            <person name="Zhao C."/>
            <person name="Li S."/>
            <person name="Dong L."/>
            <person name="Huang Y."/>
            <person name="Li L."/>
            <person name="Xi Y."/>
            <person name="Qi Q."/>
            <person name="Li W."/>
            <person name="Zhang B."/>
            <person name="Hu W."/>
            <person name="Zhang Y."/>
            <person name="Tian X."/>
            <person name="Jiao Y."/>
            <person name="Liang X."/>
            <person name="Jin J."/>
            <person name="Gao L."/>
            <person name="Zheng W."/>
            <person name="Hao B."/>
            <person name="Liu S."/>
            <person name="Wang W."/>
            <person name="Yuan L."/>
            <person name="Cao M."/>
            <person name="McDermott J."/>
            <person name="Samudrala R."/>
            <person name="Wang J."/>
            <person name="Wong G.K."/>
            <person name="Yang H."/>
        </authorList>
    </citation>
    <scope>NUCLEOTIDE SEQUENCE [LARGE SCALE GENOMIC DNA]</scope>
    <source>
        <strain evidence="4">cv. 93-11</strain>
    </source>
</reference>
<keyword evidence="4" id="KW-1185">Reference proteome</keyword>
<evidence type="ECO:0000313" key="3">
    <source>
        <dbReference type="EMBL" id="EAZ02885.1"/>
    </source>
</evidence>
<dbReference type="HOGENOM" id="CLU_1941578_0_0_1"/>
<accession>A2YIH4</accession>
<gene>
    <name evidence="3" type="ORF">OsI_25018</name>
</gene>
<dbReference type="Pfam" id="PF00646">
    <property type="entry name" value="F-box"/>
    <property type="match status" value="1"/>
</dbReference>
<dbReference type="Gramene" id="BGIOSGA024762-TA">
    <property type="protein sequence ID" value="BGIOSGA024762-PA"/>
    <property type="gene ID" value="BGIOSGA024762"/>
</dbReference>
<dbReference type="STRING" id="39946.A2YIH4"/>
<dbReference type="InterPro" id="IPR001810">
    <property type="entry name" value="F-box_dom"/>
</dbReference>
<feature type="domain" description="F-box" evidence="2">
    <location>
        <begin position="54"/>
        <end position="88"/>
    </location>
</feature>
<dbReference type="InterPro" id="IPR036047">
    <property type="entry name" value="F-box-like_dom_sf"/>
</dbReference>
<organism evidence="3 4">
    <name type="scientific">Oryza sativa subsp. indica</name>
    <name type="common">Rice</name>
    <dbReference type="NCBI Taxonomy" id="39946"/>
    <lineage>
        <taxon>Eukaryota</taxon>
        <taxon>Viridiplantae</taxon>
        <taxon>Streptophyta</taxon>
        <taxon>Embryophyta</taxon>
        <taxon>Tracheophyta</taxon>
        <taxon>Spermatophyta</taxon>
        <taxon>Magnoliopsida</taxon>
        <taxon>Liliopsida</taxon>
        <taxon>Poales</taxon>
        <taxon>Poaceae</taxon>
        <taxon>BOP clade</taxon>
        <taxon>Oryzoideae</taxon>
        <taxon>Oryzeae</taxon>
        <taxon>Oryzinae</taxon>
        <taxon>Oryza</taxon>
        <taxon>Oryza sativa</taxon>
    </lineage>
</organism>
<evidence type="ECO:0000313" key="4">
    <source>
        <dbReference type="Proteomes" id="UP000007015"/>
    </source>
</evidence>
<dbReference type="AlphaFoldDB" id="A2YIH4"/>
<dbReference type="EMBL" id="CM000132">
    <property type="protein sequence ID" value="EAZ02885.1"/>
    <property type="molecule type" value="Genomic_DNA"/>
</dbReference>
<dbReference type="SUPFAM" id="SSF81383">
    <property type="entry name" value="F-box domain"/>
    <property type="match status" value="1"/>
</dbReference>
<evidence type="ECO:0000259" key="2">
    <source>
        <dbReference type="Pfam" id="PF00646"/>
    </source>
</evidence>
<proteinExistence type="predicted"/>